<dbReference type="Pfam" id="PF20452">
    <property type="entry name" value="Calmod_bind_C"/>
    <property type="match status" value="1"/>
</dbReference>
<keyword evidence="12" id="KW-1185">Reference proteome</keyword>
<dbReference type="GO" id="GO:0043565">
    <property type="term" value="F:sequence-specific DNA binding"/>
    <property type="evidence" value="ECO:0000318"/>
    <property type="project" value="GO_Central"/>
</dbReference>
<sequence>SPSLYFQALEPSSLKLNFSKKLSLPIFTGSKITNIESDHLQIVVVKTRSGSRIAPANLSQPIKILMVEEFESNIVKERTGKRLLLTGDVNVTIKNGVARVEDIEFTDNSNWIRSRKFRIGAKVAQWTYHGVRIREAITEAFVVKDHRGELYKKHHPPMLEDEVWRLGKIGRGGNFCGKLAASGIKTVQDFLKVSIVEPQKLRRILGTGMSEKMWDTMKHARTCSMGSKLYIFRGQNCIIILNPICQVVRATINGQTFLTRDLPNLNGLKRAYS</sequence>
<feature type="domain" description="Calmodulin binding protein-like N-terminal" evidence="8">
    <location>
        <begin position="14"/>
        <end position="64"/>
    </location>
</feature>
<protein>
    <submittedName>
        <fullName evidence="11">Uncharacterized protein</fullName>
    </submittedName>
</protein>
<dbReference type="AlphaFoldDB" id="A0A067DQR6"/>
<dbReference type="GO" id="GO:0080142">
    <property type="term" value="P:regulation of salicylic acid biosynthetic process"/>
    <property type="evidence" value="ECO:0000318"/>
    <property type="project" value="GO_Central"/>
</dbReference>
<keyword evidence="4" id="KW-0238">DNA-binding</keyword>
<dbReference type="STRING" id="2711.A0A067DQR6"/>
<keyword evidence="3" id="KW-0805">Transcription regulation</keyword>
<dbReference type="Proteomes" id="UP000027120">
    <property type="component" value="Unassembled WGS sequence"/>
</dbReference>
<dbReference type="GO" id="GO:0005516">
    <property type="term" value="F:calmodulin binding"/>
    <property type="evidence" value="ECO:0007669"/>
    <property type="project" value="InterPro"/>
</dbReference>
<dbReference type="GO" id="GO:0005634">
    <property type="term" value="C:nucleus"/>
    <property type="evidence" value="ECO:0000318"/>
    <property type="project" value="GO_Central"/>
</dbReference>
<dbReference type="InterPro" id="IPR012416">
    <property type="entry name" value="CBP60"/>
</dbReference>
<dbReference type="PANTHER" id="PTHR31713">
    <property type="entry name" value="OS02G0177800 PROTEIN"/>
    <property type="match status" value="1"/>
</dbReference>
<evidence type="ECO:0000259" key="8">
    <source>
        <dbReference type="Pfam" id="PF07887"/>
    </source>
</evidence>
<accession>A0A067DQR6</accession>
<dbReference type="PANTHER" id="PTHR31713:SF42">
    <property type="entry name" value="PROTEIN SAR DEFICIENT 1"/>
    <property type="match status" value="1"/>
</dbReference>
<evidence type="ECO:0000259" key="9">
    <source>
        <dbReference type="Pfam" id="PF20451"/>
    </source>
</evidence>
<feature type="domain" description="Calmodulin binding protein C-terminal" evidence="10">
    <location>
        <begin position="228"/>
        <end position="264"/>
    </location>
</feature>
<reference evidence="11 12" key="1">
    <citation type="submission" date="2014-04" db="EMBL/GenBank/DDBJ databases">
        <authorList>
            <consortium name="International Citrus Genome Consortium"/>
            <person name="Gmitter F."/>
            <person name="Chen C."/>
            <person name="Farmerie W."/>
            <person name="Harkins T."/>
            <person name="Desany B."/>
            <person name="Mohiuddin M."/>
            <person name="Kodira C."/>
            <person name="Borodovsky M."/>
            <person name="Lomsadze A."/>
            <person name="Burns P."/>
            <person name="Jenkins J."/>
            <person name="Prochnik S."/>
            <person name="Shu S."/>
            <person name="Chapman J."/>
            <person name="Pitluck S."/>
            <person name="Schmutz J."/>
            <person name="Rokhsar D."/>
        </authorList>
    </citation>
    <scope>NUCLEOTIDE SEQUENCE</scope>
</reference>
<proteinExistence type="inferred from homology"/>
<dbReference type="Pfam" id="PF07887">
    <property type="entry name" value="Calmodulin_bind"/>
    <property type="match status" value="2"/>
</dbReference>
<dbReference type="Pfam" id="PF20451">
    <property type="entry name" value="Calmod_bind_M"/>
    <property type="match status" value="1"/>
</dbReference>
<evidence type="ECO:0000256" key="4">
    <source>
        <dbReference type="ARBA" id="ARBA00023125"/>
    </source>
</evidence>
<dbReference type="InterPro" id="IPR046829">
    <property type="entry name" value="Calmod_bind_C"/>
</dbReference>
<evidence type="ECO:0000313" key="12">
    <source>
        <dbReference type="Proteomes" id="UP000027120"/>
    </source>
</evidence>
<dbReference type="EMBL" id="KK785261">
    <property type="protein sequence ID" value="KDO45334.1"/>
    <property type="molecule type" value="Genomic_DNA"/>
</dbReference>
<evidence type="ECO:0000256" key="6">
    <source>
        <dbReference type="ARBA" id="ARBA00023163"/>
    </source>
</evidence>
<evidence type="ECO:0000256" key="3">
    <source>
        <dbReference type="ARBA" id="ARBA00023015"/>
    </source>
</evidence>
<evidence type="ECO:0000256" key="1">
    <source>
        <dbReference type="ARBA" id="ARBA00004123"/>
    </source>
</evidence>
<organism evidence="11 12">
    <name type="scientific">Citrus sinensis</name>
    <name type="common">Sweet orange</name>
    <name type="synonym">Citrus aurantium var. sinensis</name>
    <dbReference type="NCBI Taxonomy" id="2711"/>
    <lineage>
        <taxon>Eukaryota</taxon>
        <taxon>Viridiplantae</taxon>
        <taxon>Streptophyta</taxon>
        <taxon>Embryophyta</taxon>
        <taxon>Tracheophyta</taxon>
        <taxon>Spermatophyta</taxon>
        <taxon>Magnoliopsida</taxon>
        <taxon>eudicotyledons</taxon>
        <taxon>Gunneridae</taxon>
        <taxon>Pentapetalae</taxon>
        <taxon>rosids</taxon>
        <taxon>malvids</taxon>
        <taxon>Sapindales</taxon>
        <taxon>Rutaceae</taxon>
        <taxon>Aurantioideae</taxon>
        <taxon>Citrus</taxon>
    </lineage>
</organism>
<keyword evidence="6" id="KW-0804">Transcription</keyword>
<feature type="domain" description="Calmodulin binding protein-like N-terminal" evidence="8">
    <location>
        <begin position="67"/>
        <end position="146"/>
    </location>
</feature>
<dbReference type="InterPro" id="IPR046830">
    <property type="entry name" value="Calmod_bind_M"/>
</dbReference>
<evidence type="ECO:0000313" key="11">
    <source>
        <dbReference type="EMBL" id="KDO45334.1"/>
    </source>
</evidence>
<evidence type="ECO:0000256" key="2">
    <source>
        <dbReference type="ARBA" id="ARBA00007214"/>
    </source>
</evidence>
<comment type="subcellular location">
    <subcellularLocation>
        <location evidence="1">Nucleus</location>
    </subcellularLocation>
</comment>
<evidence type="ECO:0000256" key="7">
    <source>
        <dbReference type="ARBA" id="ARBA00023242"/>
    </source>
</evidence>
<feature type="domain" description="Calmodulin binding protein central" evidence="9">
    <location>
        <begin position="158"/>
        <end position="223"/>
    </location>
</feature>
<keyword evidence="5" id="KW-0010">Activator</keyword>
<comment type="similarity">
    <text evidence="2">Belongs to the plant ACBP60 protein family.</text>
</comment>
<dbReference type="InterPro" id="IPR046831">
    <property type="entry name" value="Calmodulin_bind_N"/>
</dbReference>
<feature type="non-terminal residue" evidence="11">
    <location>
        <position position="1"/>
    </location>
</feature>
<evidence type="ECO:0000256" key="5">
    <source>
        <dbReference type="ARBA" id="ARBA00023159"/>
    </source>
</evidence>
<evidence type="ECO:0000259" key="10">
    <source>
        <dbReference type="Pfam" id="PF20452"/>
    </source>
</evidence>
<name>A0A067DQR6_CITSI</name>
<gene>
    <name evidence="11" type="ORF">CISIN_1g043314mg</name>
</gene>
<keyword evidence="7" id="KW-0539">Nucleus</keyword>
<dbReference type="GO" id="GO:0003700">
    <property type="term" value="F:DNA-binding transcription factor activity"/>
    <property type="evidence" value="ECO:0000318"/>
    <property type="project" value="GO_Central"/>
</dbReference>